<dbReference type="InterPro" id="IPR025514">
    <property type="entry name" value="DUF4402"/>
</dbReference>
<sequence>MFIKSLTAAAVLALTAVAAPALAQSASTTGSGSITVIRPLTVTKTADLKFGTVVRPATGSGTAVISAAGARSVTGGVVGLSSGDAPAAAAFTVAGEGGQSVSVTVPASFSMANGTDTLVVTTSNSLTGSAASQTLSNALGSAGSLAFTVGGTVPVASTTATGAYTGTFTVSAAYN</sequence>
<dbReference type="Pfam" id="PF14352">
    <property type="entry name" value="DUF4402"/>
    <property type="match status" value="1"/>
</dbReference>
<gene>
    <name evidence="2" type="ORF">EGY25_01895</name>
</gene>
<accession>A0A4Y9S1R9</accession>
<name>A0A4Y9S1R9_9CAUL</name>
<comment type="caution">
    <text evidence="2">The sequence shown here is derived from an EMBL/GenBank/DDBJ whole genome shotgun (WGS) entry which is preliminary data.</text>
</comment>
<proteinExistence type="predicted"/>
<reference evidence="2 3" key="1">
    <citation type="submission" date="2019-03" db="EMBL/GenBank/DDBJ databases">
        <title>Draft genome of Brevundimonas sp. a heavy metal resistant soil bacteria.</title>
        <authorList>
            <person name="Soto J."/>
        </authorList>
    </citation>
    <scope>NUCLEOTIDE SEQUENCE [LARGE SCALE GENOMIC DNA]</scope>
    <source>
        <strain evidence="2 3">B-10</strain>
    </source>
</reference>
<keyword evidence="1" id="KW-0732">Signal</keyword>
<dbReference type="RefSeq" id="WP_135193378.1">
    <property type="nucleotide sequence ID" value="NZ_SPVH01000002.1"/>
</dbReference>
<dbReference type="EMBL" id="SPVH01000002">
    <property type="protein sequence ID" value="TFW13986.1"/>
    <property type="molecule type" value="Genomic_DNA"/>
</dbReference>
<dbReference type="OrthoDB" id="7565958at2"/>
<evidence type="ECO:0000313" key="3">
    <source>
        <dbReference type="Proteomes" id="UP000298216"/>
    </source>
</evidence>
<evidence type="ECO:0000313" key="2">
    <source>
        <dbReference type="EMBL" id="TFW13986.1"/>
    </source>
</evidence>
<feature type="signal peptide" evidence="1">
    <location>
        <begin position="1"/>
        <end position="23"/>
    </location>
</feature>
<feature type="chain" id="PRO_5021286183" evidence="1">
    <location>
        <begin position="24"/>
        <end position="175"/>
    </location>
</feature>
<protein>
    <submittedName>
        <fullName evidence="2">DUF4402 domain-containing protein</fullName>
    </submittedName>
</protein>
<organism evidence="2 3">
    <name type="scientific">Brevundimonas intermedia</name>
    <dbReference type="NCBI Taxonomy" id="74315"/>
    <lineage>
        <taxon>Bacteria</taxon>
        <taxon>Pseudomonadati</taxon>
        <taxon>Pseudomonadota</taxon>
        <taxon>Alphaproteobacteria</taxon>
        <taxon>Caulobacterales</taxon>
        <taxon>Caulobacteraceae</taxon>
        <taxon>Brevundimonas</taxon>
    </lineage>
</organism>
<dbReference type="AlphaFoldDB" id="A0A4Y9S1R9"/>
<evidence type="ECO:0000256" key="1">
    <source>
        <dbReference type="SAM" id="SignalP"/>
    </source>
</evidence>
<dbReference type="Proteomes" id="UP000298216">
    <property type="component" value="Unassembled WGS sequence"/>
</dbReference>
<keyword evidence="3" id="KW-1185">Reference proteome</keyword>